<name>A0AAD5IL35_ACENE</name>
<evidence type="ECO:0000256" key="2">
    <source>
        <dbReference type="SAM" id="Phobius"/>
    </source>
</evidence>
<organism evidence="3 4">
    <name type="scientific">Acer negundo</name>
    <name type="common">Box elder</name>
    <dbReference type="NCBI Taxonomy" id="4023"/>
    <lineage>
        <taxon>Eukaryota</taxon>
        <taxon>Viridiplantae</taxon>
        <taxon>Streptophyta</taxon>
        <taxon>Embryophyta</taxon>
        <taxon>Tracheophyta</taxon>
        <taxon>Spermatophyta</taxon>
        <taxon>Magnoliopsida</taxon>
        <taxon>eudicotyledons</taxon>
        <taxon>Gunneridae</taxon>
        <taxon>Pentapetalae</taxon>
        <taxon>rosids</taxon>
        <taxon>malvids</taxon>
        <taxon>Sapindales</taxon>
        <taxon>Sapindaceae</taxon>
        <taxon>Hippocastanoideae</taxon>
        <taxon>Acereae</taxon>
        <taxon>Acer</taxon>
    </lineage>
</organism>
<dbReference type="AlphaFoldDB" id="A0AAD5IL35"/>
<dbReference type="Proteomes" id="UP001064489">
    <property type="component" value="Chromosome 7"/>
</dbReference>
<evidence type="ECO:0000313" key="4">
    <source>
        <dbReference type="Proteomes" id="UP001064489"/>
    </source>
</evidence>
<keyword evidence="2" id="KW-1133">Transmembrane helix</keyword>
<reference evidence="3" key="1">
    <citation type="journal article" date="2022" name="Plant J.">
        <title>Strategies of tolerance reflected in two North American maple genomes.</title>
        <authorList>
            <person name="McEvoy S.L."/>
            <person name="Sezen U.U."/>
            <person name="Trouern-Trend A."/>
            <person name="McMahon S.M."/>
            <person name="Schaberg P.G."/>
            <person name="Yang J."/>
            <person name="Wegrzyn J.L."/>
            <person name="Swenson N.G."/>
        </authorList>
    </citation>
    <scope>NUCLEOTIDE SEQUENCE</scope>
    <source>
        <strain evidence="3">91603</strain>
    </source>
</reference>
<evidence type="ECO:0000313" key="3">
    <source>
        <dbReference type="EMBL" id="KAI9168791.1"/>
    </source>
</evidence>
<proteinExistence type="predicted"/>
<feature type="region of interest" description="Disordered" evidence="1">
    <location>
        <begin position="101"/>
        <end position="120"/>
    </location>
</feature>
<reference evidence="3" key="2">
    <citation type="submission" date="2023-02" db="EMBL/GenBank/DDBJ databases">
        <authorList>
            <person name="Swenson N.G."/>
            <person name="Wegrzyn J.L."/>
            <person name="Mcevoy S.L."/>
        </authorList>
    </citation>
    <scope>NUCLEOTIDE SEQUENCE</scope>
    <source>
        <strain evidence="3">91603</strain>
        <tissue evidence="3">Leaf</tissue>
    </source>
</reference>
<keyword evidence="2" id="KW-0472">Membrane</keyword>
<keyword evidence="4" id="KW-1185">Reference proteome</keyword>
<sequence length="187" mass="21231">MALIQSSSSATTGTKKKATLILILKTFHSLISLTMMTTTNFVSISRRRRLGFEEDEVSKEMVSMRFRHWSCDLPLIDTGRKWDYKEGYGFGRTYYRKEGIGRQSTRDTEERDGGRKPDVRLVDSGNTGKDILLASSSKGKEIVTTIEKGMNPDFMGFKDDLVRLDLQELIDEGVILSKKAWESLADF</sequence>
<gene>
    <name evidence="3" type="ORF">LWI28_001977</name>
</gene>
<protein>
    <submittedName>
        <fullName evidence="3">Uncharacterized protein</fullName>
    </submittedName>
</protein>
<comment type="caution">
    <text evidence="3">The sequence shown here is derived from an EMBL/GenBank/DDBJ whole genome shotgun (WGS) entry which is preliminary data.</text>
</comment>
<dbReference type="EMBL" id="JAJSOW010000104">
    <property type="protein sequence ID" value="KAI9168791.1"/>
    <property type="molecule type" value="Genomic_DNA"/>
</dbReference>
<keyword evidence="2" id="KW-0812">Transmembrane</keyword>
<evidence type="ECO:0000256" key="1">
    <source>
        <dbReference type="SAM" id="MobiDB-lite"/>
    </source>
</evidence>
<accession>A0AAD5IL35</accession>
<feature type="transmembrane region" description="Helical" evidence="2">
    <location>
        <begin position="20"/>
        <end position="42"/>
    </location>
</feature>